<feature type="signal peptide" evidence="1">
    <location>
        <begin position="1"/>
        <end position="15"/>
    </location>
</feature>
<dbReference type="AlphaFoldDB" id="A0A4Q4N630"/>
<proteinExistence type="predicted"/>
<protein>
    <recommendedName>
        <fullName evidence="4">AA1-like domain-containing protein</fullName>
    </recommendedName>
</protein>
<feature type="chain" id="PRO_5020917938" description="AA1-like domain-containing protein" evidence="1">
    <location>
        <begin position="16"/>
        <end position="135"/>
    </location>
</feature>
<name>A0A4Q4N630_ALTAL</name>
<reference evidence="3" key="1">
    <citation type="journal article" date="2019" name="bioRxiv">
        <title>Genomics, evolutionary history and diagnostics of the Alternaria alternata species group including apple and Asian pear pathotypes.</title>
        <authorList>
            <person name="Armitage A.D."/>
            <person name="Cockerton H.M."/>
            <person name="Sreenivasaprasad S."/>
            <person name="Woodhall J.W."/>
            <person name="Lane C.R."/>
            <person name="Harrison R.J."/>
            <person name="Clarkson J.P."/>
        </authorList>
    </citation>
    <scope>NUCLEOTIDE SEQUENCE [LARGE SCALE GENOMIC DNA]</scope>
    <source>
        <strain evidence="3">FERA 1177</strain>
    </source>
</reference>
<dbReference type="Proteomes" id="UP000291422">
    <property type="component" value="Unassembled WGS sequence"/>
</dbReference>
<dbReference type="EMBL" id="PDXD01000039">
    <property type="protein sequence ID" value="RYN70539.1"/>
    <property type="molecule type" value="Genomic_DNA"/>
</dbReference>
<evidence type="ECO:0000313" key="2">
    <source>
        <dbReference type="EMBL" id="RYN70539.1"/>
    </source>
</evidence>
<organism evidence="2 3">
    <name type="scientific">Alternaria alternata</name>
    <name type="common">Alternaria rot fungus</name>
    <name type="synonym">Torula alternata</name>
    <dbReference type="NCBI Taxonomy" id="5599"/>
    <lineage>
        <taxon>Eukaryota</taxon>
        <taxon>Fungi</taxon>
        <taxon>Dikarya</taxon>
        <taxon>Ascomycota</taxon>
        <taxon>Pezizomycotina</taxon>
        <taxon>Dothideomycetes</taxon>
        <taxon>Pleosporomycetidae</taxon>
        <taxon>Pleosporales</taxon>
        <taxon>Pleosporineae</taxon>
        <taxon>Pleosporaceae</taxon>
        <taxon>Alternaria</taxon>
        <taxon>Alternaria sect. Alternaria</taxon>
        <taxon>Alternaria alternata complex</taxon>
    </lineage>
</organism>
<accession>A0A4Q4N630</accession>
<gene>
    <name evidence="2" type="ORF">AA0117_g10370</name>
</gene>
<keyword evidence="1" id="KW-0732">Signal</keyword>
<sequence length="135" mass="14571">MKFAIAALFAGIAAAAPTASPDVHGDPYETVTISNFSYAFPYKGDPQMNFYIHSQRVDNVHCAAVNFEVGGVYSCDDPSYTFRVLEETGHQLRLAHVLNGPSMVGDFFIRMYGPIPTALSQTGTSTADLDKEGTA</sequence>
<evidence type="ECO:0000256" key="1">
    <source>
        <dbReference type="SAM" id="SignalP"/>
    </source>
</evidence>
<evidence type="ECO:0000313" key="3">
    <source>
        <dbReference type="Proteomes" id="UP000291422"/>
    </source>
</evidence>
<dbReference type="VEuPathDB" id="FungiDB:CC77DRAFT_445544"/>
<evidence type="ECO:0008006" key="4">
    <source>
        <dbReference type="Google" id="ProtNLM"/>
    </source>
</evidence>
<comment type="caution">
    <text evidence="2">The sequence shown here is derived from an EMBL/GenBank/DDBJ whole genome shotgun (WGS) entry which is preliminary data.</text>
</comment>